<dbReference type="EMBL" id="CAJEWN010000009">
    <property type="protein sequence ID" value="CAD2130097.1"/>
    <property type="molecule type" value="Genomic_DNA"/>
</dbReference>
<sequence>MDNLTISTTNKNACKQRDDDDTNKCVSSTLSFILDGICSSSELNTTIKSSNHLPLRFVVATENNQYWQCSVPSNTPTTCVASTAATICSFQSGSTASNRNSPLTTTKNININNSHQVTLRKMSIQPPPVARIAPKSAKPKLIPIHHQVVPSSNNENGKNIINLKQQQIPQASTKALIQENKTTKTSSTIFSPPSVKINTSKLVEMSSNLGGSSSNNSSNSSSPIIIQTSINSQSSKNISTTTCGRNNSTKNCFYS</sequence>
<accession>A0A6V7TRJ4</accession>
<evidence type="ECO:0000313" key="2">
    <source>
        <dbReference type="Proteomes" id="UP000580250"/>
    </source>
</evidence>
<protein>
    <submittedName>
        <fullName evidence="1">Uncharacterized protein</fullName>
    </submittedName>
</protein>
<gene>
    <name evidence="1" type="ORF">MENT_LOCUS2832</name>
</gene>
<dbReference type="AlphaFoldDB" id="A0A6V7TRJ4"/>
<reference evidence="1 2" key="1">
    <citation type="submission" date="2020-08" db="EMBL/GenBank/DDBJ databases">
        <authorList>
            <person name="Koutsovoulos G."/>
            <person name="Danchin GJ E."/>
        </authorList>
    </citation>
    <scope>NUCLEOTIDE SEQUENCE [LARGE SCALE GENOMIC DNA]</scope>
</reference>
<dbReference type="Proteomes" id="UP000580250">
    <property type="component" value="Unassembled WGS sequence"/>
</dbReference>
<proteinExistence type="predicted"/>
<organism evidence="1 2">
    <name type="scientific">Meloidogyne enterolobii</name>
    <name type="common">Root-knot nematode worm</name>
    <name type="synonym">Meloidogyne mayaguensis</name>
    <dbReference type="NCBI Taxonomy" id="390850"/>
    <lineage>
        <taxon>Eukaryota</taxon>
        <taxon>Metazoa</taxon>
        <taxon>Ecdysozoa</taxon>
        <taxon>Nematoda</taxon>
        <taxon>Chromadorea</taxon>
        <taxon>Rhabditida</taxon>
        <taxon>Tylenchina</taxon>
        <taxon>Tylenchomorpha</taxon>
        <taxon>Tylenchoidea</taxon>
        <taxon>Meloidogynidae</taxon>
        <taxon>Meloidogyninae</taxon>
        <taxon>Meloidogyne</taxon>
    </lineage>
</organism>
<comment type="caution">
    <text evidence="1">The sequence shown here is derived from an EMBL/GenBank/DDBJ whole genome shotgun (WGS) entry which is preliminary data.</text>
</comment>
<name>A0A6V7TRJ4_MELEN</name>
<evidence type="ECO:0000313" key="1">
    <source>
        <dbReference type="EMBL" id="CAD2130097.1"/>
    </source>
</evidence>